<dbReference type="AlphaFoldDB" id="A0A2T0V558"/>
<comment type="caution">
    <text evidence="2">The sequence shown here is derived from an EMBL/GenBank/DDBJ whole genome shotgun (WGS) entry which is preliminary data.</text>
</comment>
<accession>A0A2T0V558</accession>
<dbReference type="PROSITE" id="PS51186">
    <property type="entry name" value="GNAT"/>
    <property type="match status" value="1"/>
</dbReference>
<dbReference type="InterPro" id="IPR051531">
    <property type="entry name" value="N-acetyltransferase"/>
</dbReference>
<dbReference type="SUPFAM" id="SSF55729">
    <property type="entry name" value="Acyl-CoA N-acyltransferases (Nat)"/>
    <property type="match status" value="1"/>
</dbReference>
<dbReference type="EMBL" id="PVTK01000003">
    <property type="protein sequence ID" value="PRY65294.1"/>
    <property type="molecule type" value="Genomic_DNA"/>
</dbReference>
<reference evidence="2 3" key="1">
    <citation type="submission" date="2018-03" db="EMBL/GenBank/DDBJ databases">
        <title>Genomic Encyclopedia of Type Strains, Phase III (KMG-III): the genomes of soil and plant-associated and newly described type strains.</title>
        <authorList>
            <person name="Whitman W."/>
        </authorList>
    </citation>
    <scope>NUCLEOTIDE SEQUENCE [LARGE SCALE GENOMIC DNA]</scope>
    <source>
        <strain evidence="2 3">CGMCC 1.12152</strain>
    </source>
</reference>
<evidence type="ECO:0000313" key="2">
    <source>
        <dbReference type="EMBL" id="PRY65294.1"/>
    </source>
</evidence>
<dbReference type="InterPro" id="IPR016181">
    <property type="entry name" value="Acyl_CoA_acyltransferase"/>
</dbReference>
<evidence type="ECO:0000259" key="1">
    <source>
        <dbReference type="PROSITE" id="PS51186"/>
    </source>
</evidence>
<dbReference type="Pfam" id="PF13302">
    <property type="entry name" value="Acetyltransf_3"/>
    <property type="match status" value="1"/>
</dbReference>
<feature type="domain" description="N-acetyltransferase" evidence="1">
    <location>
        <begin position="15"/>
        <end position="180"/>
    </location>
</feature>
<keyword evidence="3" id="KW-1185">Reference proteome</keyword>
<dbReference type="InterPro" id="IPR000182">
    <property type="entry name" value="GNAT_dom"/>
</dbReference>
<protein>
    <submittedName>
        <fullName evidence="2">Ribosomal-protein-alanine N-acetyltransferase</fullName>
    </submittedName>
</protein>
<dbReference type="OrthoDB" id="9801656at2"/>
<sequence length="186" mass="20948">MYSRKDERIRHGKDLTFTLLTPEDAFELLAFETAERAWFEQHIEARKEQFYSSHGVSQHIIDCLAMNAQGRMSPVLIRHKGVLIGRANLRDIDGENAEIGYRLAADVCGQGIAHKALKHMMKEARCVYGLDTLTAVVSVENQASRRVLEKAGFSVVDKLTQHSEVGGEQLDCLVYRCALRQEVECA</sequence>
<dbReference type="Proteomes" id="UP000237647">
    <property type="component" value="Unassembled WGS sequence"/>
</dbReference>
<gene>
    <name evidence="2" type="ORF">B0H98_103237</name>
</gene>
<dbReference type="GO" id="GO:0016747">
    <property type="term" value="F:acyltransferase activity, transferring groups other than amino-acyl groups"/>
    <property type="evidence" value="ECO:0007669"/>
    <property type="project" value="InterPro"/>
</dbReference>
<dbReference type="RefSeq" id="WP_106374467.1">
    <property type="nucleotide sequence ID" value="NZ_PVTK01000003.1"/>
</dbReference>
<dbReference type="PANTHER" id="PTHR43792">
    <property type="entry name" value="GNAT FAMILY, PUTATIVE (AFU_ORTHOLOGUE AFUA_3G00765)-RELATED-RELATED"/>
    <property type="match status" value="1"/>
</dbReference>
<name>A0A2T0V558_9GAMM</name>
<dbReference type="Gene3D" id="3.40.630.30">
    <property type="match status" value="1"/>
</dbReference>
<evidence type="ECO:0000313" key="3">
    <source>
        <dbReference type="Proteomes" id="UP000237647"/>
    </source>
</evidence>
<organism evidence="2 3">
    <name type="scientific">Vreelandella songnenensis</name>
    <dbReference type="NCBI Taxonomy" id="1176243"/>
    <lineage>
        <taxon>Bacteria</taxon>
        <taxon>Pseudomonadati</taxon>
        <taxon>Pseudomonadota</taxon>
        <taxon>Gammaproteobacteria</taxon>
        <taxon>Oceanospirillales</taxon>
        <taxon>Halomonadaceae</taxon>
        <taxon>Vreelandella</taxon>
    </lineage>
</organism>
<proteinExistence type="predicted"/>
<keyword evidence="2" id="KW-0808">Transferase</keyword>